<dbReference type="Gene3D" id="3.60.20.10">
    <property type="entry name" value="Glutamine Phosphoribosylpyrophosphate, subunit 1, domain 1"/>
    <property type="match status" value="1"/>
</dbReference>
<organism evidence="7 8">
    <name type="scientific">Microlunatus parietis</name>
    <dbReference type="NCBI Taxonomy" id="682979"/>
    <lineage>
        <taxon>Bacteria</taxon>
        <taxon>Bacillati</taxon>
        <taxon>Actinomycetota</taxon>
        <taxon>Actinomycetes</taxon>
        <taxon>Propionibacteriales</taxon>
        <taxon>Propionibacteriaceae</taxon>
        <taxon>Microlunatus</taxon>
    </lineage>
</organism>
<comment type="pathway">
    <text evidence="1">Amino-acid biosynthesis; L-asparagine biosynthesis; L-asparagine from L-aspartate (L-Gln route): step 1/1.</text>
</comment>
<dbReference type="PANTHER" id="PTHR43284">
    <property type="entry name" value="ASPARAGINE SYNTHETASE (GLUTAMINE-HYDROLYZING)"/>
    <property type="match status" value="1"/>
</dbReference>
<dbReference type="RefSeq" id="WP_179753389.1">
    <property type="nucleotide sequence ID" value="NZ_JACCBU010000001.1"/>
</dbReference>
<evidence type="ECO:0000259" key="6">
    <source>
        <dbReference type="Pfam" id="PF13537"/>
    </source>
</evidence>
<accession>A0A7Y9LC75</accession>
<dbReference type="GO" id="GO:0004066">
    <property type="term" value="F:asparagine synthase (glutamine-hydrolyzing) activity"/>
    <property type="evidence" value="ECO:0007669"/>
    <property type="project" value="UniProtKB-EC"/>
</dbReference>
<keyword evidence="3" id="KW-0061">Asparagine biosynthesis</keyword>
<dbReference type="GO" id="GO:0006529">
    <property type="term" value="P:asparagine biosynthetic process"/>
    <property type="evidence" value="ECO:0007669"/>
    <property type="project" value="UniProtKB-KW"/>
</dbReference>
<gene>
    <name evidence="7" type="ORF">BKA15_003856</name>
</gene>
<evidence type="ECO:0000256" key="2">
    <source>
        <dbReference type="ARBA" id="ARBA00012737"/>
    </source>
</evidence>
<feature type="region of interest" description="Disordered" evidence="5">
    <location>
        <begin position="183"/>
        <end position="204"/>
    </location>
</feature>
<evidence type="ECO:0000256" key="5">
    <source>
        <dbReference type="SAM" id="MobiDB-lite"/>
    </source>
</evidence>
<keyword evidence="3" id="KW-0028">Amino-acid biosynthesis</keyword>
<dbReference type="Pfam" id="PF13537">
    <property type="entry name" value="GATase_7"/>
    <property type="match status" value="1"/>
</dbReference>
<keyword evidence="7" id="KW-0436">Ligase</keyword>
<dbReference type="EMBL" id="JACCBU010000001">
    <property type="protein sequence ID" value="NYE72527.1"/>
    <property type="molecule type" value="Genomic_DNA"/>
</dbReference>
<dbReference type="InterPro" id="IPR029055">
    <property type="entry name" value="Ntn_hydrolases_N"/>
</dbReference>
<proteinExistence type="predicted"/>
<comment type="caution">
    <text evidence="7">The sequence shown here is derived from an EMBL/GenBank/DDBJ whole genome shotgun (WGS) entry which is preliminary data.</text>
</comment>
<evidence type="ECO:0000256" key="1">
    <source>
        <dbReference type="ARBA" id="ARBA00005187"/>
    </source>
</evidence>
<evidence type="ECO:0000256" key="3">
    <source>
        <dbReference type="ARBA" id="ARBA00022888"/>
    </source>
</evidence>
<evidence type="ECO:0000313" key="8">
    <source>
        <dbReference type="Proteomes" id="UP000569914"/>
    </source>
</evidence>
<dbReference type="Proteomes" id="UP000569914">
    <property type="component" value="Unassembled WGS sequence"/>
</dbReference>
<dbReference type="AlphaFoldDB" id="A0A7Y9LC75"/>
<comment type="catalytic activity">
    <reaction evidence="4">
        <text>L-aspartate + L-glutamine + ATP + H2O = L-asparagine + L-glutamate + AMP + diphosphate + H(+)</text>
        <dbReference type="Rhea" id="RHEA:12228"/>
        <dbReference type="ChEBI" id="CHEBI:15377"/>
        <dbReference type="ChEBI" id="CHEBI:15378"/>
        <dbReference type="ChEBI" id="CHEBI:29985"/>
        <dbReference type="ChEBI" id="CHEBI:29991"/>
        <dbReference type="ChEBI" id="CHEBI:30616"/>
        <dbReference type="ChEBI" id="CHEBI:33019"/>
        <dbReference type="ChEBI" id="CHEBI:58048"/>
        <dbReference type="ChEBI" id="CHEBI:58359"/>
        <dbReference type="ChEBI" id="CHEBI:456215"/>
        <dbReference type="EC" id="6.3.5.4"/>
    </reaction>
</comment>
<dbReference type="PANTHER" id="PTHR43284:SF1">
    <property type="entry name" value="ASPARAGINE SYNTHETASE"/>
    <property type="match status" value="1"/>
</dbReference>
<evidence type="ECO:0000256" key="4">
    <source>
        <dbReference type="ARBA" id="ARBA00048741"/>
    </source>
</evidence>
<reference evidence="7 8" key="1">
    <citation type="submission" date="2020-07" db="EMBL/GenBank/DDBJ databases">
        <title>Sequencing the genomes of 1000 actinobacteria strains.</title>
        <authorList>
            <person name="Klenk H.-P."/>
        </authorList>
    </citation>
    <scope>NUCLEOTIDE SEQUENCE [LARGE SCALE GENOMIC DNA]</scope>
    <source>
        <strain evidence="7 8">DSM 22083</strain>
    </source>
</reference>
<feature type="domain" description="Glutamine amidotransferase type-2" evidence="6">
    <location>
        <begin position="19"/>
        <end position="117"/>
    </location>
</feature>
<protein>
    <recommendedName>
        <fullName evidence="2">asparagine synthase (glutamine-hydrolyzing)</fullName>
        <ecNumber evidence="2">6.3.5.4</ecNumber>
    </recommendedName>
</protein>
<dbReference type="SUPFAM" id="SSF56235">
    <property type="entry name" value="N-terminal nucleophile aminohydrolases (Ntn hydrolases)"/>
    <property type="match status" value="1"/>
</dbReference>
<keyword evidence="8" id="KW-1185">Reference proteome</keyword>
<evidence type="ECO:0000313" key="7">
    <source>
        <dbReference type="EMBL" id="NYE72527.1"/>
    </source>
</evidence>
<dbReference type="SUPFAM" id="SSF144010">
    <property type="entry name" value="CofE-like"/>
    <property type="match status" value="1"/>
</dbReference>
<dbReference type="InterPro" id="IPR051786">
    <property type="entry name" value="ASN_synthetase/amidase"/>
</dbReference>
<dbReference type="InterPro" id="IPR017932">
    <property type="entry name" value="GATase_2_dom"/>
</dbReference>
<sequence>MIALAGSYHCAELTSSDGTIEFSGRLTDTESLVTEMRQADPEAAPAAGADDATLALQAYRIWGIDGFRRLSGTFALAISDADRLVLARDPLGVEQLYFRHDADGCRVRYGSTIAAVLADGPEPTPSARVVHRYLSTGALDDEPATFFEGVERVLPGQALIAESSGVRRQAFLRAGTELLRPTPRHVSDLLRPDPSASSADPEAELRRRLAATVGTPDQPVAVVVAGPGSAALSGLADTTLTPEYPDHAQASTAPLPGRVRLTADQFKADWSDFIRVQEEPTGSAAAYLHYRLAQEGADLETLINSEGAAQLLLGTAPSVNRIAGAVMLVGAVVRGGVRAVTGAASGGRAELSVSLLSDELRSRYSDEGPAPLAVEPVRLRVDALTSTSLPYRLRSLAKTADHFGTRFALPYLDLGTVRWLLGQDDETLIKLLGGATQHDSEPSQADWLLRIKNTVYDVFMSESFANRGYFDQTAVVESFEAFIKRPSSAAAAVFWRILNVELWCREFFDKAQPAPEVKIKTDLEANEGKELDLVLPNGRSVRRYPLRTELFSASDDLTARVVERVGEFFQTLSSTADQDHRVATAGRWYFFISEKIVAITQGRSMFVWDIKVSWAARVLSRFVTRTPTGIGLGSPFTMQLAIGEAGLPRILFASAGSVVGKLAGKSGVFYQLVGHDVRAIDGPTEYSAYPSNVSAKLPPKDPDKVAAELTAAIRPLLPEPYASTFAGTVVMDANDLGRNALGQDVPGEPRVYEEMFADNPLGQGSQQTPLAIVFELP</sequence>
<name>A0A7Y9LC75_9ACTN</name>
<dbReference type="GO" id="GO:0005829">
    <property type="term" value="C:cytosol"/>
    <property type="evidence" value="ECO:0007669"/>
    <property type="project" value="TreeGrafter"/>
</dbReference>
<dbReference type="EC" id="6.3.5.4" evidence="2"/>